<reference evidence="8" key="1">
    <citation type="journal article" date="2019" name="Int. J. Syst. Evol. Microbiol.">
        <title>The Global Catalogue of Microorganisms (GCM) 10K type strain sequencing project: providing services to taxonomists for standard genome sequencing and annotation.</title>
        <authorList>
            <consortium name="The Broad Institute Genomics Platform"/>
            <consortium name="The Broad Institute Genome Sequencing Center for Infectious Disease"/>
            <person name="Wu L."/>
            <person name="Ma J."/>
        </authorList>
    </citation>
    <scope>NUCLEOTIDE SEQUENCE [LARGE SCALE GENOMIC DNA]</scope>
    <source>
        <strain evidence="8">JCM 13249</strain>
    </source>
</reference>
<name>A0ABP4VU74_9ACTN</name>
<dbReference type="Proteomes" id="UP001500655">
    <property type="component" value="Unassembled WGS sequence"/>
</dbReference>
<evidence type="ECO:0000256" key="2">
    <source>
        <dbReference type="ARBA" id="ARBA00022692"/>
    </source>
</evidence>
<keyword evidence="4 6" id="KW-0472">Membrane</keyword>
<organism evidence="7 8">
    <name type="scientific">Luedemannella helvata</name>
    <dbReference type="NCBI Taxonomy" id="349315"/>
    <lineage>
        <taxon>Bacteria</taxon>
        <taxon>Bacillati</taxon>
        <taxon>Actinomycetota</taxon>
        <taxon>Actinomycetes</taxon>
        <taxon>Micromonosporales</taxon>
        <taxon>Micromonosporaceae</taxon>
        <taxon>Luedemannella</taxon>
    </lineage>
</organism>
<feature type="transmembrane region" description="Helical" evidence="6">
    <location>
        <begin position="369"/>
        <end position="388"/>
    </location>
</feature>
<feature type="transmembrane region" description="Helical" evidence="6">
    <location>
        <begin position="104"/>
        <end position="127"/>
    </location>
</feature>
<accession>A0ABP4VU74</accession>
<evidence type="ECO:0000256" key="6">
    <source>
        <dbReference type="SAM" id="Phobius"/>
    </source>
</evidence>
<comment type="subcellular location">
    <subcellularLocation>
        <location evidence="1">Membrane</location>
        <topology evidence="1">Multi-pass membrane protein</topology>
    </subcellularLocation>
</comment>
<feature type="transmembrane region" description="Helical" evidence="6">
    <location>
        <begin position="242"/>
        <end position="263"/>
    </location>
</feature>
<dbReference type="PANTHER" id="PTHR43077:SF10">
    <property type="entry name" value="TRANSPORT PERMEASE PROTEIN"/>
    <property type="match status" value="1"/>
</dbReference>
<dbReference type="RefSeq" id="WP_344075637.1">
    <property type="nucleotide sequence ID" value="NZ_BAAALS010000001.1"/>
</dbReference>
<keyword evidence="2 6" id="KW-0812">Transmembrane</keyword>
<evidence type="ECO:0000256" key="1">
    <source>
        <dbReference type="ARBA" id="ARBA00004141"/>
    </source>
</evidence>
<sequence length="426" mass="43882">MTEPNESPPTPASRVNDALGSGDEPPGGAATPPVGRHAAIEPHDAPPSAGSAVDDAVGESDEPGPLSNEGRAPPGAQSTPANPLIWRGMWHVPHHLGQRFWHTWVFRAVVLLFGVLLLATAFIAAYVGGLHDPTPRDIPVAVVQGDQTATEVVGLLDERTELVDGRTYATLADARTALDRREVFAVLASDRRALQLTTSSAAGAFTAEVVSGSVETVAQAAGIPVTTTDAHPLSNEDSRGLVAFYLVVGLTLGGYLSATVLGLSLGTAPRNLAHAVARLAAFAAFALVMGFAGALVVGPILGIWTHHMLGLTLGGALMTFAGATITSALQGWLGIVGTGLAITLLVVLSNPGSGGVFAWPFLPTFFRGMHVWVPGGLGVDLIRAVAYFQRAAAGWPVTGLLLWSVAGILGTLAATMALGHRSDDAL</sequence>
<feature type="transmembrane region" description="Helical" evidence="6">
    <location>
        <begin position="400"/>
        <end position="419"/>
    </location>
</feature>
<evidence type="ECO:0000256" key="4">
    <source>
        <dbReference type="ARBA" id="ARBA00023136"/>
    </source>
</evidence>
<dbReference type="InterPro" id="IPR051328">
    <property type="entry name" value="T7SS_ABC-Transporter"/>
</dbReference>
<evidence type="ECO:0000256" key="5">
    <source>
        <dbReference type="SAM" id="MobiDB-lite"/>
    </source>
</evidence>
<keyword evidence="8" id="KW-1185">Reference proteome</keyword>
<dbReference type="PANTHER" id="PTHR43077">
    <property type="entry name" value="TRANSPORT PERMEASE YVFS-RELATED"/>
    <property type="match status" value="1"/>
</dbReference>
<feature type="compositionally biased region" description="Pro residues" evidence="5">
    <location>
        <begin position="1"/>
        <end position="11"/>
    </location>
</feature>
<evidence type="ECO:0008006" key="9">
    <source>
        <dbReference type="Google" id="ProtNLM"/>
    </source>
</evidence>
<protein>
    <recommendedName>
        <fullName evidence="9">DUF3533 domain-containing protein</fullName>
    </recommendedName>
</protein>
<dbReference type="EMBL" id="BAAALS010000001">
    <property type="protein sequence ID" value="GAA1735130.1"/>
    <property type="molecule type" value="Genomic_DNA"/>
</dbReference>
<evidence type="ECO:0000256" key="3">
    <source>
        <dbReference type="ARBA" id="ARBA00022989"/>
    </source>
</evidence>
<comment type="caution">
    <text evidence="7">The sequence shown here is derived from an EMBL/GenBank/DDBJ whole genome shotgun (WGS) entry which is preliminary data.</text>
</comment>
<feature type="transmembrane region" description="Helical" evidence="6">
    <location>
        <begin position="303"/>
        <end position="325"/>
    </location>
</feature>
<gene>
    <name evidence="7" type="ORF">GCM10009681_01790</name>
</gene>
<feature type="transmembrane region" description="Helical" evidence="6">
    <location>
        <begin position="332"/>
        <end position="349"/>
    </location>
</feature>
<keyword evidence="3 6" id="KW-1133">Transmembrane helix</keyword>
<proteinExistence type="predicted"/>
<evidence type="ECO:0000313" key="8">
    <source>
        <dbReference type="Proteomes" id="UP001500655"/>
    </source>
</evidence>
<evidence type="ECO:0000313" key="7">
    <source>
        <dbReference type="EMBL" id="GAA1735130.1"/>
    </source>
</evidence>
<feature type="transmembrane region" description="Helical" evidence="6">
    <location>
        <begin position="275"/>
        <end position="297"/>
    </location>
</feature>
<feature type="region of interest" description="Disordered" evidence="5">
    <location>
        <begin position="1"/>
        <end position="80"/>
    </location>
</feature>